<feature type="non-terminal residue" evidence="2">
    <location>
        <position position="1"/>
    </location>
</feature>
<dbReference type="AlphaFoldDB" id="A0ABD0QMF3"/>
<dbReference type="Proteomes" id="UP001529510">
    <property type="component" value="Unassembled WGS sequence"/>
</dbReference>
<evidence type="ECO:0000256" key="1">
    <source>
        <dbReference type="SAM" id="MobiDB-lite"/>
    </source>
</evidence>
<keyword evidence="3" id="KW-1185">Reference proteome</keyword>
<evidence type="ECO:0000313" key="2">
    <source>
        <dbReference type="EMBL" id="KAL0187418.1"/>
    </source>
</evidence>
<feature type="non-terminal residue" evidence="2">
    <location>
        <position position="50"/>
    </location>
</feature>
<name>A0ABD0QMF3_CIRMR</name>
<evidence type="ECO:0000313" key="3">
    <source>
        <dbReference type="Proteomes" id="UP001529510"/>
    </source>
</evidence>
<gene>
    <name evidence="2" type="ORF">M9458_019088</name>
</gene>
<feature type="region of interest" description="Disordered" evidence="1">
    <location>
        <begin position="1"/>
        <end position="50"/>
    </location>
</feature>
<comment type="caution">
    <text evidence="2">The sequence shown here is derived from an EMBL/GenBank/DDBJ whole genome shotgun (WGS) entry which is preliminary data.</text>
</comment>
<accession>A0ABD0QMF3</accession>
<protein>
    <submittedName>
        <fullName evidence="2">Uncharacterized protein</fullName>
    </submittedName>
</protein>
<organism evidence="2 3">
    <name type="scientific">Cirrhinus mrigala</name>
    <name type="common">Mrigala</name>
    <dbReference type="NCBI Taxonomy" id="683832"/>
    <lineage>
        <taxon>Eukaryota</taxon>
        <taxon>Metazoa</taxon>
        <taxon>Chordata</taxon>
        <taxon>Craniata</taxon>
        <taxon>Vertebrata</taxon>
        <taxon>Euteleostomi</taxon>
        <taxon>Actinopterygii</taxon>
        <taxon>Neopterygii</taxon>
        <taxon>Teleostei</taxon>
        <taxon>Ostariophysi</taxon>
        <taxon>Cypriniformes</taxon>
        <taxon>Cyprinidae</taxon>
        <taxon>Labeoninae</taxon>
        <taxon>Labeonini</taxon>
        <taxon>Cirrhinus</taxon>
    </lineage>
</organism>
<reference evidence="2 3" key="1">
    <citation type="submission" date="2024-05" db="EMBL/GenBank/DDBJ databases">
        <title>Genome sequencing and assembly of Indian major carp, Cirrhinus mrigala (Hamilton, 1822).</title>
        <authorList>
            <person name="Mohindra V."/>
            <person name="Chowdhury L.M."/>
            <person name="Lal K."/>
            <person name="Jena J.K."/>
        </authorList>
    </citation>
    <scope>NUCLEOTIDE SEQUENCE [LARGE SCALE GENOMIC DNA]</scope>
    <source>
        <strain evidence="2">CM1030</strain>
        <tissue evidence="2">Blood</tissue>
    </source>
</reference>
<sequence>RYSARTPAGRHRPRADQRGRKLHQPHSLQHLQPRLSPREIATGAQTHTHG</sequence>
<proteinExistence type="predicted"/>
<dbReference type="EMBL" id="JAMKFB020000008">
    <property type="protein sequence ID" value="KAL0187418.1"/>
    <property type="molecule type" value="Genomic_DNA"/>
</dbReference>